<accession>B0MVY8</accession>
<keyword evidence="2" id="KW-1185">Reference proteome</keyword>
<dbReference type="EMBL" id="ABFK02000018">
    <property type="protein sequence ID" value="EDS03456.1"/>
    <property type="molecule type" value="Genomic_DNA"/>
</dbReference>
<dbReference type="AlphaFoldDB" id="B0MVY8"/>
<gene>
    <name evidence="1" type="ORF">ALIPUT_01276</name>
</gene>
<proteinExistence type="predicted"/>
<name>B0MVY8_9BACT</name>
<organism evidence="1 2">
    <name type="scientific">Alistipes putredinis DSM 17216</name>
    <dbReference type="NCBI Taxonomy" id="445970"/>
    <lineage>
        <taxon>Bacteria</taxon>
        <taxon>Pseudomonadati</taxon>
        <taxon>Bacteroidota</taxon>
        <taxon>Bacteroidia</taxon>
        <taxon>Bacteroidales</taxon>
        <taxon>Rikenellaceae</taxon>
        <taxon>Alistipes</taxon>
    </lineage>
</organism>
<reference evidence="1" key="1">
    <citation type="submission" date="2007-10" db="EMBL/GenBank/DDBJ databases">
        <authorList>
            <person name="Fulton L."/>
            <person name="Clifton S."/>
            <person name="Fulton B."/>
            <person name="Xu J."/>
            <person name="Minx P."/>
            <person name="Pepin K.H."/>
            <person name="Johnson M."/>
            <person name="Thiruvilangam P."/>
            <person name="Bhonagiri V."/>
            <person name="Nash W.E."/>
            <person name="Mardis E.R."/>
            <person name="Wilson R.K."/>
        </authorList>
    </citation>
    <scope>NUCLEOTIDE SEQUENCE [LARGE SCALE GENOMIC DNA]</scope>
    <source>
        <strain evidence="1">DSM 17216</strain>
    </source>
</reference>
<sequence length="65" mass="7602">MTFFSAIYLSPEIFSAFPKVYKKRQTTKFYFMIISFRVPRYGKRSGPIPLPGRELGVNCGHDRRP</sequence>
<dbReference type="HOGENOM" id="CLU_2839976_0_0_10"/>
<dbReference type="Proteomes" id="UP000005819">
    <property type="component" value="Unassembled WGS sequence"/>
</dbReference>
<evidence type="ECO:0000313" key="2">
    <source>
        <dbReference type="Proteomes" id="UP000005819"/>
    </source>
</evidence>
<protein>
    <submittedName>
        <fullName evidence="1">Uncharacterized protein</fullName>
    </submittedName>
</protein>
<comment type="caution">
    <text evidence="1">The sequence shown here is derived from an EMBL/GenBank/DDBJ whole genome shotgun (WGS) entry which is preliminary data.</text>
</comment>
<evidence type="ECO:0000313" key="1">
    <source>
        <dbReference type="EMBL" id="EDS03456.1"/>
    </source>
</evidence>
<reference evidence="1" key="2">
    <citation type="submission" date="2013-09" db="EMBL/GenBank/DDBJ databases">
        <title>Draft genome sequence of Alistipes putredinis (DSM 17216).</title>
        <authorList>
            <person name="Sudarsanam P."/>
            <person name="Ley R."/>
            <person name="Guruge J."/>
            <person name="Turnbaugh P.J."/>
            <person name="Mahowald M."/>
            <person name="Liep D."/>
            <person name="Gordon J."/>
        </authorList>
    </citation>
    <scope>NUCLEOTIDE SEQUENCE</scope>
    <source>
        <strain evidence="1">DSM 17216</strain>
    </source>
</reference>